<sequence length="235" mass="26550">MDAIAESPPEEASTIADRVFGQLRQAIVEGEFAPGSKISEPELAARLGISRGPLREAMRRLESTNLVERRPNLGARVITLSSEQLIEIYLIREALEGLAARLAAERMSAAGIADLKELLAQHRAEIARECWQAYFQKEGDLDFHYRIVQGSGNQRLIGILCDDLYHLARMYRCKFGMVSDRARDAFKEHELILDAIAERDGELAELMMRRHIRASRRNVERRLATATPTQPRTDP</sequence>
<dbReference type="EMBL" id="CP020370">
    <property type="protein sequence ID" value="AUB79567.1"/>
    <property type="molecule type" value="Genomic_DNA"/>
</dbReference>
<keyword evidence="3" id="KW-0804">Transcription</keyword>
<feature type="domain" description="HTH gntR-type" evidence="4">
    <location>
        <begin position="13"/>
        <end position="80"/>
    </location>
</feature>
<dbReference type="GO" id="GO:0003700">
    <property type="term" value="F:DNA-binding transcription factor activity"/>
    <property type="evidence" value="ECO:0007669"/>
    <property type="project" value="InterPro"/>
</dbReference>
<keyword evidence="1" id="KW-0805">Transcription regulation</keyword>
<proteinExistence type="predicted"/>
<gene>
    <name evidence="5" type="ORF">THSYN_00375</name>
</gene>
<dbReference type="Pfam" id="PF07729">
    <property type="entry name" value="FCD"/>
    <property type="match status" value="1"/>
</dbReference>
<evidence type="ECO:0000313" key="6">
    <source>
        <dbReference type="Proteomes" id="UP000232638"/>
    </source>
</evidence>
<dbReference type="GO" id="GO:0003677">
    <property type="term" value="F:DNA binding"/>
    <property type="evidence" value="ECO:0007669"/>
    <property type="project" value="UniProtKB-KW"/>
</dbReference>
<dbReference type="Proteomes" id="UP000232638">
    <property type="component" value="Chromosome"/>
</dbReference>
<dbReference type="InterPro" id="IPR000524">
    <property type="entry name" value="Tscrpt_reg_HTH_GntR"/>
</dbReference>
<dbReference type="SUPFAM" id="SSF48008">
    <property type="entry name" value="GntR ligand-binding domain-like"/>
    <property type="match status" value="1"/>
</dbReference>
<reference evidence="5 6" key="1">
    <citation type="submission" date="2017-03" db="EMBL/GenBank/DDBJ databases">
        <title>Complete genome sequence of Candidatus 'Thiodictyon syntrophicum' sp. nov. strain Cad16T, a photolithoautotroph purple sulfur bacterium isolated from an alpine meromictic lake.</title>
        <authorList>
            <person name="Luedin S.M."/>
            <person name="Pothier J.F."/>
            <person name="Danza F."/>
            <person name="Storelli N."/>
            <person name="Wittwer M."/>
            <person name="Tonolla M."/>
        </authorList>
    </citation>
    <scope>NUCLEOTIDE SEQUENCE [LARGE SCALE GENOMIC DNA]</scope>
    <source>
        <strain evidence="5 6">Cad16T</strain>
    </source>
</reference>
<dbReference type="KEGG" id="tsy:THSYN_00375"/>
<dbReference type="InterPro" id="IPR008920">
    <property type="entry name" value="TF_FadR/GntR_C"/>
</dbReference>
<dbReference type="SUPFAM" id="SSF46785">
    <property type="entry name" value="Winged helix' DNA-binding domain"/>
    <property type="match status" value="1"/>
</dbReference>
<dbReference type="InterPro" id="IPR036388">
    <property type="entry name" value="WH-like_DNA-bd_sf"/>
</dbReference>
<organism evidence="5 6">
    <name type="scientific">Candidatus Thiodictyon syntrophicum</name>
    <dbReference type="NCBI Taxonomy" id="1166950"/>
    <lineage>
        <taxon>Bacteria</taxon>
        <taxon>Pseudomonadati</taxon>
        <taxon>Pseudomonadota</taxon>
        <taxon>Gammaproteobacteria</taxon>
        <taxon>Chromatiales</taxon>
        <taxon>Chromatiaceae</taxon>
        <taxon>Thiodictyon</taxon>
    </lineage>
</organism>
<dbReference type="InterPro" id="IPR011711">
    <property type="entry name" value="GntR_C"/>
</dbReference>
<dbReference type="SMART" id="SM00895">
    <property type="entry name" value="FCD"/>
    <property type="match status" value="1"/>
</dbReference>
<dbReference type="RefSeq" id="WP_100917386.1">
    <property type="nucleotide sequence ID" value="NZ_CP020370.1"/>
</dbReference>
<accession>A0A2K8U204</accession>
<name>A0A2K8U204_9GAMM</name>
<dbReference type="Gene3D" id="1.20.120.530">
    <property type="entry name" value="GntR ligand-binding domain-like"/>
    <property type="match status" value="1"/>
</dbReference>
<dbReference type="AlphaFoldDB" id="A0A2K8U204"/>
<evidence type="ECO:0000256" key="1">
    <source>
        <dbReference type="ARBA" id="ARBA00023015"/>
    </source>
</evidence>
<dbReference type="Pfam" id="PF00392">
    <property type="entry name" value="GntR"/>
    <property type="match status" value="1"/>
</dbReference>
<keyword evidence="2" id="KW-0238">DNA-binding</keyword>
<dbReference type="CDD" id="cd07377">
    <property type="entry name" value="WHTH_GntR"/>
    <property type="match status" value="1"/>
</dbReference>
<dbReference type="PROSITE" id="PS50949">
    <property type="entry name" value="HTH_GNTR"/>
    <property type="match status" value="1"/>
</dbReference>
<dbReference type="InterPro" id="IPR036390">
    <property type="entry name" value="WH_DNA-bd_sf"/>
</dbReference>
<dbReference type="OrthoDB" id="6627771at2"/>
<dbReference type="PANTHER" id="PTHR43537:SF49">
    <property type="entry name" value="TRANSCRIPTIONAL REGULATORY PROTEIN"/>
    <property type="match status" value="1"/>
</dbReference>
<keyword evidence="6" id="KW-1185">Reference proteome</keyword>
<evidence type="ECO:0000313" key="5">
    <source>
        <dbReference type="EMBL" id="AUB79567.1"/>
    </source>
</evidence>
<evidence type="ECO:0000256" key="3">
    <source>
        <dbReference type="ARBA" id="ARBA00023163"/>
    </source>
</evidence>
<dbReference type="Gene3D" id="1.10.10.10">
    <property type="entry name" value="Winged helix-like DNA-binding domain superfamily/Winged helix DNA-binding domain"/>
    <property type="match status" value="1"/>
</dbReference>
<dbReference type="SMART" id="SM00345">
    <property type="entry name" value="HTH_GNTR"/>
    <property type="match status" value="1"/>
</dbReference>
<protein>
    <submittedName>
        <fullName evidence="5">GntR family transcriptional regulator</fullName>
    </submittedName>
</protein>
<evidence type="ECO:0000259" key="4">
    <source>
        <dbReference type="PROSITE" id="PS50949"/>
    </source>
</evidence>
<evidence type="ECO:0000256" key="2">
    <source>
        <dbReference type="ARBA" id="ARBA00023125"/>
    </source>
</evidence>
<dbReference type="PANTHER" id="PTHR43537">
    <property type="entry name" value="TRANSCRIPTIONAL REGULATOR, GNTR FAMILY"/>
    <property type="match status" value="1"/>
</dbReference>